<name>A0A1V3X2V3_MYCKA</name>
<dbReference type="EMBL" id="MVBM01000004">
    <property type="protein sequence ID" value="OOK73412.1"/>
    <property type="molecule type" value="Genomic_DNA"/>
</dbReference>
<sequence>MDDQSRWEASRSSLWRSGLCCCNGAEWSLSPALELAGE</sequence>
<dbReference type="AlphaFoldDB" id="A0A1V3X2V3"/>
<organism evidence="1 2">
    <name type="scientific">Mycobacterium kansasii</name>
    <dbReference type="NCBI Taxonomy" id="1768"/>
    <lineage>
        <taxon>Bacteria</taxon>
        <taxon>Bacillati</taxon>
        <taxon>Actinomycetota</taxon>
        <taxon>Actinomycetes</taxon>
        <taxon>Mycobacteriales</taxon>
        <taxon>Mycobacteriaceae</taxon>
        <taxon>Mycobacterium</taxon>
    </lineage>
</organism>
<evidence type="ECO:0000313" key="2">
    <source>
        <dbReference type="Proteomes" id="UP000189229"/>
    </source>
</evidence>
<proteinExistence type="predicted"/>
<reference evidence="1 2" key="1">
    <citation type="submission" date="2017-02" db="EMBL/GenBank/DDBJ databases">
        <title>Complete genome sequences of Mycobacterium kansasii strains isolated from rhesus macaques.</title>
        <authorList>
            <person name="Panda A."/>
            <person name="Nagaraj S."/>
            <person name="Zhao X."/>
            <person name="Tettelin H."/>
            <person name="Detolla L.J."/>
        </authorList>
    </citation>
    <scope>NUCLEOTIDE SEQUENCE [LARGE SCALE GENOMIC DNA]</scope>
    <source>
        <strain evidence="1 2">11-3813</strain>
    </source>
</reference>
<dbReference type="Proteomes" id="UP000189229">
    <property type="component" value="Unassembled WGS sequence"/>
</dbReference>
<accession>A0A1V3X2V3</accession>
<evidence type="ECO:0000313" key="1">
    <source>
        <dbReference type="EMBL" id="OOK73412.1"/>
    </source>
</evidence>
<comment type="caution">
    <text evidence="1">The sequence shown here is derived from an EMBL/GenBank/DDBJ whole genome shotgun (WGS) entry which is preliminary data.</text>
</comment>
<protein>
    <submittedName>
        <fullName evidence="1">Uncharacterized protein</fullName>
    </submittedName>
</protein>
<gene>
    <name evidence="1" type="ORF">BZL30_4642</name>
</gene>